<sequence>MAVITFDPKALLLSTLFLASGYLTKRCLTRPNPPPEKQSDTKEQHDDRIMANTAVRQTTLMAPWIACSVCIYHAFIALTYPSPPKSICPHPEWLNSALFTWSTFTSICLAIHFIGGAIRLLAYAQLGESFTFELAKPKKGLITSGVYRYIRHPSYTGAILLSVTCVGLVFRSDGVSACWLEPGAGARGVITAVLSAVSLLGLIVFLPMRLRDEEQMMHWEFGKEWEEYSRRTWRLIPGIF</sequence>
<evidence type="ECO:0000313" key="8">
    <source>
        <dbReference type="Proteomes" id="UP000076632"/>
    </source>
</evidence>
<organism evidence="7 8">
    <name type="scientific">Xylona heveae (strain CBS 132557 / TC161)</name>
    <dbReference type="NCBI Taxonomy" id="1328760"/>
    <lineage>
        <taxon>Eukaryota</taxon>
        <taxon>Fungi</taxon>
        <taxon>Dikarya</taxon>
        <taxon>Ascomycota</taxon>
        <taxon>Pezizomycotina</taxon>
        <taxon>Xylonomycetes</taxon>
        <taxon>Xylonales</taxon>
        <taxon>Xylonaceae</taxon>
        <taxon>Xylona</taxon>
    </lineage>
</organism>
<dbReference type="OMA" id="ICPHPEN"/>
<feature type="chain" id="PRO_5007860032" description="Protein-S-isoprenylcysteine O-methyltransferase" evidence="6">
    <location>
        <begin position="30"/>
        <end position="240"/>
    </location>
</feature>
<feature type="transmembrane region" description="Helical" evidence="5">
    <location>
        <begin position="98"/>
        <end position="122"/>
    </location>
</feature>
<evidence type="ECO:0000256" key="1">
    <source>
        <dbReference type="ARBA" id="ARBA00004141"/>
    </source>
</evidence>
<keyword evidence="8" id="KW-1185">Reference proteome</keyword>
<evidence type="ECO:0000256" key="6">
    <source>
        <dbReference type="SAM" id="SignalP"/>
    </source>
</evidence>
<dbReference type="Gene3D" id="1.20.120.1630">
    <property type="match status" value="1"/>
</dbReference>
<proteinExistence type="inferred from homology"/>
<dbReference type="PANTHER" id="PTHR12714:SF9">
    <property type="entry name" value="PROTEIN-S-ISOPRENYLCYSTEINE O-METHYLTRANSFERASE"/>
    <property type="match status" value="1"/>
</dbReference>
<evidence type="ECO:0000256" key="5">
    <source>
        <dbReference type="RuleBase" id="RU362022"/>
    </source>
</evidence>
<keyword evidence="2 5" id="KW-0812">Transmembrane</keyword>
<comment type="subcellular location">
    <subcellularLocation>
        <location evidence="5">Endoplasmic reticulum membrane</location>
        <topology evidence="5">Multi-pass membrane protein</topology>
    </subcellularLocation>
    <subcellularLocation>
        <location evidence="1">Membrane</location>
        <topology evidence="1">Multi-pass membrane protein</topology>
    </subcellularLocation>
</comment>
<dbReference type="GeneID" id="28896634"/>
<dbReference type="AlphaFoldDB" id="A0A165JGV0"/>
<dbReference type="RefSeq" id="XP_018191776.1">
    <property type="nucleotide sequence ID" value="XM_018331497.1"/>
</dbReference>
<dbReference type="EMBL" id="KV407454">
    <property type="protein sequence ID" value="KZF26221.1"/>
    <property type="molecule type" value="Genomic_DNA"/>
</dbReference>
<evidence type="ECO:0000256" key="3">
    <source>
        <dbReference type="ARBA" id="ARBA00022989"/>
    </source>
</evidence>
<dbReference type="Pfam" id="PF04140">
    <property type="entry name" value="ICMT"/>
    <property type="match status" value="1"/>
</dbReference>
<keyword evidence="5" id="KW-0808">Transferase</keyword>
<keyword evidence="5" id="KW-0256">Endoplasmic reticulum</keyword>
<dbReference type="GO" id="GO:0032259">
    <property type="term" value="P:methylation"/>
    <property type="evidence" value="ECO:0007669"/>
    <property type="project" value="UniProtKB-KW"/>
</dbReference>
<feature type="transmembrane region" description="Helical" evidence="5">
    <location>
        <begin position="154"/>
        <end position="172"/>
    </location>
</feature>
<feature type="signal peptide" evidence="6">
    <location>
        <begin position="1"/>
        <end position="29"/>
    </location>
</feature>
<keyword evidence="4 5" id="KW-0472">Membrane</keyword>
<accession>A0A165JGV0</accession>
<keyword evidence="6" id="KW-0732">Signal</keyword>
<dbReference type="STRING" id="1328760.A0A165JGV0"/>
<evidence type="ECO:0000313" key="7">
    <source>
        <dbReference type="EMBL" id="KZF26221.1"/>
    </source>
</evidence>
<keyword evidence="3 5" id="KW-1133">Transmembrane helix</keyword>
<evidence type="ECO:0000256" key="2">
    <source>
        <dbReference type="ARBA" id="ARBA00022692"/>
    </source>
</evidence>
<dbReference type="GO" id="GO:0005789">
    <property type="term" value="C:endoplasmic reticulum membrane"/>
    <property type="evidence" value="ECO:0007669"/>
    <property type="project" value="UniProtKB-SubCell"/>
</dbReference>
<name>A0A165JGV0_XYLHT</name>
<dbReference type="EC" id="2.1.1.100" evidence="5"/>
<dbReference type="PANTHER" id="PTHR12714">
    <property type="entry name" value="PROTEIN-S ISOPRENYLCYSTEINE O-METHYLTRANSFERASE"/>
    <property type="match status" value="1"/>
</dbReference>
<evidence type="ECO:0000256" key="4">
    <source>
        <dbReference type="ARBA" id="ARBA00023136"/>
    </source>
</evidence>
<dbReference type="Proteomes" id="UP000076632">
    <property type="component" value="Unassembled WGS sequence"/>
</dbReference>
<comment type="similarity">
    <text evidence="5">Belongs to the class VI-like SAM-binding methyltransferase superfamily. Isoprenylcysteine carboxyl methyltransferase family.</text>
</comment>
<feature type="transmembrane region" description="Helical" evidence="5">
    <location>
        <begin position="184"/>
        <end position="206"/>
    </location>
</feature>
<keyword evidence="5" id="KW-0489">Methyltransferase</keyword>
<comment type="catalytic activity">
    <reaction evidence="5">
        <text>[protein]-C-terminal S-[(2E,6E)-farnesyl]-L-cysteine + S-adenosyl-L-methionine = [protein]-C-terminal S-[(2E,6E)-farnesyl]-L-cysteine methyl ester + S-adenosyl-L-homocysteine</text>
        <dbReference type="Rhea" id="RHEA:21672"/>
        <dbReference type="Rhea" id="RHEA-COMP:12125"/>
        <dbReference type="Rhea" id="RHEA-COMP:12126"/>
        <dbReference type="ChEBI" id="CHEBI:57856"/>
        <dbReference type="ChEBI" id="CHEBI:59789"/>
        <dbReference type="ChEBI" id="CHEBI:90510"/>
        <dbReference type="ChEBI" id="CHEBI:90511"/>
        <dbReference type="EC" id="2.1.1.100"/>
    </reaction>
</comment>
<dbReference type="InParanoid" id="A0A165JGV0"/>
<protein>
    <recommendedName>
        <fullName evidence="5">Protein-S-isoprenylcysteine O-methyltransferase</fullName>
        <ecNumber evidence="5">2.1.1.100</ecNumber>
    </recommendedName>
</protein>
<dbReference type="InterPro" id="IPR007269">
    <property type="entry name" value="ICMT_MeTrfase"/>
</dbReference>
<keyword evidence="5" id="KW-0949">S-adenosyl-L-methionine</keyword>
<dbReference type="GO" id="GO:0004671">
    <property type="term" value="F:protein C-terminal S-isoprenylcysteine carboxyl O-methyltransferase activity"/>
    <property type="evidence" value="ECO:0007669"/>
    <property type="project" value="UniProtKB-EC"/>
</dbReference>
<dbReference type="OrthoDB" id="422086at2759"/>
<feature type="transmembrane region" description="Helical" evidence="5">
    <location>
        <begin position="58"/>
        <end position="78"/>
    </location>
</feature>
<reference evidence="7 8" key="1">
    <citation type="journal article" date="2016" name="Fungal Biol.">
        <title>The genome of Xylona heveae provides a window into fungal endophytism.</title>
        <authorList>
            <person name="Gazis R."/>
            <person name="Kuo A."/>
            <person name="Riley R."/>
            <person name="LaButti K."/>
            <person name="Lipzen A."/>
            <person name="Lin J."/>
            <person name="Amirebrahimi M."/>
            <person name="Hesse C.N."/>
            <person name="Spatafora J.W."/>
            <person name="Henrissat B."/>
            <person name="Hainaut M."/>
            <person name="Grigoriev I.V."/>
            <person name="Hibbett D.S."/>
        </authorList>
    </citation>
    <scope>NUCLEOTIDE SEQUENCE [LARGE SCALE GENOMIC DNA]</scope>
    <source>
        <strain evidence="7 8">TC161</strain>
    </source>
</reference>
<gene>
    <name evidence="7" type="ORF">L228DRAFT_242657</name>
</gene>